<dbReference type="EMBL" id="CP071796">
    <property type="protein sequence ID" value="QTD47426.1"/>
    <property type="molecule type" value="Genomic_DNA"/>
</dbReference>
<organism evidence="2 3">
    <name type="scientific">Ottowia testudinis</name>
    <dbReference type="NCBI Taxonomy" id="2816950"/>
    <lineage>
        <taxon>Bacteria</taxon>
        <taxon>Pseudomonadati</taxon>
        <taxon>Pseudomonadota</taxon>
        <taxon>Betaproteobacteria</taxon>
        <taxon>Burkholderiales</taxon>
        <taxon>Comamonadaceae</taxon>
        <taxon>Ottowia</taxon>
    </lineage>
</organism>
<dbReference type="Proteomes" id="UP000663903">
    <property type="component" value="Chromosome"/>
</dbReference>
<dbReference type="InterPro" id="IPR029068">
    <property type="entry name" value="Glyas_Bleomycin-R_OHBP_Dase"/>
</dbReference>
<dbReference type="PANTHER" id="PTHR33990:SF4">
    <property type="entry name" value="PHNB-LIKE DOMAIN-CONTAINING PROTEIN"/>
    <property type="match status" value="1"/>
</dbReference>
<dbReference type="Gene3D" id="3.30.720.100">
    <property type="match status" value="1"/>
</dbReference>
<evidence type="ECO:0000259" key="1">
    <source>
        <dbReference type="Pfam" id="PF06983"/>
    </source>
</evidence>
<accession>A0A975CLR2</accession>
<dbReference type="AlphaFoldDB" id="A0A975CLR2"/>
<dbReference type="CDD" id="cd06588">
    <property type="entry name" value="PhnB_like"/>
    <property type="match status" value="1"/>
</dbReference>
<sequence>MFQGQAQAAIDLYAATLPDTRVLQMQRREAPTSTGGTVLLARVAICGQAFLFSDSAPVHAFTFTPSSSIFVECDSEDEQTRVFNTLADGGGVLMPLADYGFSRRFGWLNDRFGVSWQLNLAA</sequence>
<reference evidence="2" key="1">
    <citation type="submission" date="2021-03" db="EMBL/GenBank/DDBJ databases">
        <title>Ottowia sp. 27C isolated from the cloaca of a Giant Asian pond turtle (Heosemys grandis).</title>
        <authorList>
            <person name="Spergser J."/>
            <person name="Busse H.-J."/>
        </authorList>
    </citation>
    <scope>NUCLEOTIDE SEQUENCE</scope>
    <source>
        <strain evidence="2">27C</strain>
    </source>
</reference>
<protein>
    <submittedName>
        <fullName evidence="2">VOC family protein</fullName>
    </submittedName>
</protein>
<dbReference type="PANTHER" id="PTHR33990">
    <property type="entry name" value="PROTEIN YJDN-RELATED"/>
    <property type="match status" value="1"/>
</dbReference>
<dbReference type="Pfam" id="PF06983">
    <property type="entry name" value="3-dmu-9_3-mt"/>
    <property type="match status" value="1"/>
</dbReference>
<dbReference type="PIRSF" id="PIRSF021700">
    <property type="entry name" value="3_dmu_93_MTrfase"/>
    <property type="match status" value="1"/>
</dbReference>
<dbReference type="InterPro" id="IPR028973">
    <property type="entry name" value="PhnB-like"/>
</dbReference>
<name>A0A975CLR2_9BURK</name>
<dbReference type="InterPro" id="IPR009725">
    <property type="entry name" value="3_dmu_93_MTrfase"/>
</dbReference>
<proteinExistence type="predicted"/>
<feature type="domain" description="PhnB-like" evidence="1">
    <location>
        <begin position="1"/>
        <end position="118"/>
    </location>
</feature>
<evidence type="ECO:0000313" key="2">
    <source>
        <dbReference type="EMBL" id="QTD47426.1"/>
    </source>
</evidence>
<dbReference type="Gene3D" id="3.30.720.110">
    <property type="match status" value="1"/>
</dbReference>
<dbReference type="SUPFAM" id="SSF54593">
    <property type="entry name" value="Glyoxalase/Bleomycin resistance protein/Dihydroxybiphenyl dioxygenase"/>
    <property type="match status" value="1"/>
</dbReference>
<gene>
    <name evidence="2" type="ORF">J1M35_15555</name>
</gene>
<keyword evidence="3" id="KW-1185">Reference proteome</keyword>
<evidence type="ECO:0000313" key="3">
    <source>
        <dbReference type="Proteomes" id="UP000663903"/>
    </source>
</evidence>
<dbReference type="KEGG" id="otd:J1M35_15555"/>